<gene>
    <name evidence="2" type="ORF">SAMN05661086_02011</name>
</gene>
<dbReference type="AlphaFoldDB" id="A0A1I6JWC0"/>
<dbReference type="OrthoDB" id="9783944at2"/>
<dbReference type="SMART" id="SM00635">
    <property type="entry name" value="BID_2"/>
    <property type="match status" value="2"/>
</dbReference>
<dbReference type="Gene3D" id="2.60.40.1080">
    <property type="match status" value="3"/>
</dbReference>
<proteinExistence type="predicted"/>
<evidence type="ECO:0000313" key="2">
    <source>
        <dbReference type="EMBL" id="SFR83257.1"/>
    </source>
</evidence>
<sequence>MKGKQIFRVFSVMLLLTLVAGLYGECYANVPADAMVVVSNAAFAKKSATVGVNGADDYVYVKNASAGASYYMTSSKTSVCKVKMDNSYGAVRGKLTGVKKGTAKITLYEITGAIKTKIGVCKVTVSASKRAKKSITVNQYDTFAPELIKYKNGYASYAYTSKNSKIVSVKKDGTITAKKAGKTTIIIKEKLGKNTRTVGSVTIKVVAPTVTALNSTGKAADIAELGYQKSVVWTSLIQVKNCSTYDKGQVFTLKSKDSSIVSVEEITVGNSSKEYNLKGTAVGTTEIEVLETYKGITRTIGTVKVEVKEIPVESFVFNPIYVDTSSGNSAVTRTVYYDLEDDTLFMKYLFSVAPANTTDVIMYSTSNPAVATVTEDGVVSGVSKGTATITATCGKYSLSVQIIVDKFED</sequence>
<dbReference type="STRING" id="37658.SAMN05661086_02011"/>
<evidence type="ECO:0000313" key="3">
    <source>
        <dbReference type="Proteomes" id="UP000199659"/>
    </source>
</evidence>
<protein>
    <submittedName>
        <fullName evidence="2">Ig-like domain (Group 2)</fullName>
    </submittedName>
</protein>
<dbReference type="Pfam" id="PF02368">
    <property type="entry name" value="Big_2"/>
    <property type="match status" value="1"/>
</dbReference>
<dbReference type="Proteomes" id="UP000199659">
    <property type="component" value="Unassembled WGS sequence"/>
</dbReference>
<dbReference type="SUPFAM" id="SSF49373">
    <property type="entry name" value="Invasin/intimin cell-adhesion fragments"/>
    <property type="match status" value="2"/>
</dbReference>
<feature type="domain" description="BIG2" evidence="1">
    <location>
        <begin position="119"/>
        <end position="201"/>
    </location>
</feature>
<keyword evidence="3" id="KW-1185">Reference proteome</keyword>
<dbReference type="RefSeq" id="WP_092560553.1">
    <property type="nucleotide sequence ID" value="NZ_FOYZ01000007.1"/>
</dbReference>
<dbReference type="EMBL" id="FOYZ01000007">
    <property type="protein sequence ID" value="SFR83257.1"/>
    <property type="molecule type" value="Genomic_DNA"/>
</dbReference>
<reference evidence="2 3" key="1">
    <citation type="submission" date="2016-10" db="EMBL/GenBank/DDBJ databases">
        <authorList>
            <person name="de Groot N.N."/>
        </authorList>
    </citation>
    <scope>NUCLEOTIDE SEQUENCE [LARGE SCALE GENOMIC DNA]</scope>
    <source>
        <strain evidence="2 3">743A</strain>
    </source>
</reference>
<organism evidence="2 3">
    <name type="scientific">Anaeromicropila populeti</name>
    <dbReference type="NCBI Taxonomy" id="37658"/>
    <lineage>
        <taxon>Bacteria</taxon>
        <taxon>Bacillati</taxon>
        <taxon>Bacillota</taxon>
        <taxon>Clostridia</taxon>
        <taxon>Lachnospirales</taxon>
        <taxon>Lachnospiraceae</taxon>
        <taxon>Anaeromicropila</taxon>
    </lineage>
</organism>
<accession>A0A1I6JWC0</accession>
<dbReference type="InterPro" id="IPR003343">
    <property type="entry name" value="Big_2"/>
</dbReference>
<name>A0A1I6JWC0_9FIRM</name>
<evidence type="ECO:0000259" key="1">
    <source>
        <dbReference type="SMART" id="SM00635"/>
    </source>
</evidence>
<feature type="domain" description="BIG2" evidence="1">
    <location>
        <begin position="316"/>
        <end position="403"/>
    </location>
</feature>
<dbReference type="InterPro" id="IPR008964">
    <property type="entry name" value="Invasin/intimin_cell_adhesion"/>
</dbReference>